<evidence type="ECO:0000256" key="2">
    <source>
        <dbReference type="ARBA" id="ARBA00023163"/>
    </source>
</evidence>
<name>A0AAJ0HWF4_9PEZI</name>
<sequence length="246" mass="27607">MAGSTMTNLADGNDHQRAGFRPSGQLAFTADQDPILRLQSENDQPSVDELRKWGAAYKNFGKLCGKDCVLVRCLGNRDAFIMEASVAARLDSGKFRVLMQEKKIDRQQKLQTAQGPPGPNIRPVKGDPGSVTLKIPRPRNKFILYRQWKSKIIRQENPGLTAGLLSKIIAGMWRSEKPEVIEHFTLLATQEGAGHRERYPDYRYTAARKPRVQRLPVSKAHIEHDPMTVADRIMGIVPRSPKPSSK</sequence>
<dbReference type="InterPro" id="IPR009071">
    <property type="entry name" value="HMG_box_dom"/>
</dbReference>
<gene>
    <name evidence="6" type="ORF">B0T25DRAFT_597851</name>
</gene>
<reference evidence="6" key="1">
    <citation type="journal article" date="2023" name="Mol. Phylogenet. Evol.">
        <title>Genome-scale phylogeny and comparative genomics of the fungal order Sordariales.</title>
        <authorList>
            <person name="Hensen N."/>
            <person name="Bonometti L."/>
            <person name="Westerberg I."/>
            <person name="Brannstrom I.O."/>
            <person name="Guillou S."/>
            <person name="Cros-Aarteil S."/>
            <person name="Calhoun S."/>
            <person name="Haridas S."/>
            <person name="Kuo A."/>
            <person name="Mondo S."/>
            <person name="Pangilinan J."/>
            <person name="Riley R."/>
            <person name="LaButti K."/>
            <person name="Andreopoulos B."/>
            <person name="Lipzen A."/>
            <person name="Chen C."/>
            <person name="Yan M."/>
            <person name="Daum C."/>
            <person name="Ng V."/>
            <person name="Clum A."/>
            <person name="Steindorff A."/>
            <person name="Ohm R.A."/>
            <person name="Martin F."/>
            <person name="Silar P."/>
            <person name="Natvig D.O."/>
            <person name="Lalanne C."/>
            <person name="Gautier V."/>
            <person name="Ament-Velasquez S.L."/>
            <person name="Kruys A."/>
            <person name="Hutchinson M.I."/>
            <person name="Powell A.J."/>
            <person name="Barry K."/>
            <person name="Miller A.N."/>
            <person name="Grigoriev I.V."/>
            <person name="Debuchy R."/>
            <person name="Gladieux P."/>
            <person name="Hiltunen Thoren M."/>
            <person name="Johannesson H."/>
        </authorList>
    </citation>
    <scope>NUCLEOTIDE SEQUENCE</scope>
    <source>
        <strain evidence="6">CBS 955.72</strain>
    </source>
</reference>
<dbReference type="InterPro" id="IPR036910">
    <property type="entry name" value="HMG_box_dom_sf"/>
</dbReference>
<feature type="region of interest" description="Disordered" evidence="4">
    <location>
        <begin position="1"/>
        <end position="21"/>
    </location>
</feature>
<keyword evidence="2" id="KW-0804">Transcription</keyword>
<dbReference type="SUPFAM" id="SSF47095">
    <property type="entry name" value="HMG-box"/>
    <property type="match status" value="1"/>
</dbReference>
<evidence type="ECO:0000256" key="4">
    <source>
        <dbReference type="SAM" id="MobiDB-lite"/>
    </source>
</evidence>
<feature type="DNA-binding region" description="HMG box" evidence="3">
    <location>
        <begin position="135"/>
        <end position="203"/>
    </location>
</feature>
<evidence type="ECO:0000256" key="1">
    <source>
        <dbReference type="ARBA" id="ARBA00023125"/>
    </source>
</evidence>
<feature type="compositionally biased region" description="Polar residues" evidence="4">
    <location>
        <begin position="1"/>
        <end position="10"/>
    </location>
</feature>
<dbReference type="CDD" id="cd01389">
    <property type="entry name" value="HMG-box_ROX1-like"/>
    <property type="match status" value="1"/>
</dbReference>
<keyword evidence="7" id="KW-1185">Reference proteome</keyword>
<dbReference type="AlphaFoldDB" id="A0AAJ0HWF4"/>
<keyword evidence="1 3" id="KW-0238">DNA-binding</keyword>
<dbReference type="PANTHER" id="PTHR10270:SF161">
    <property type="entry name" value="SEX-DETERMINING REGION Y PROTEIN"/>
    <property type="match status" value="1"/>
</dbReference>
<dbReference type="SMART" id="SM00398">
    <property type="entry name" value="HMG"/>
    <property type="match status" value="1"/>
</dbReference>
<dbReference type="GO" id="GO:0000122">
    <property type="term" value="P:negative regulation of transcription by RNA polymerase II"/>
    <property type="evidence" value="ECO:0007669"/>
    <property type="project" value="TreeGrafter"/>
</dbReference>
<proteinExistence type="predicted"/>
<dbReference type="Pfam" id="PF00505">
    <property type="entry name" value="HMG_box"/>
    <property type="match status" value="1"/>
</dbReference>
<feature type="domain" description="HMG box" evidence="5">
    <location>
        <begin position="135"/>
        <end position="203"/>
    </location>
</feature>
<feature type="region of interest" description="Disordered" evidence="4">
    <location>
        <begin position="106"/>
        <end position="132"/>
    </location>
</feature>
<evidence type="ECO:0000313" key="7">
    <source>
        <dbReference type="Proteomes" id="UP001275084"/>
    </source>
</evidence>
<organism evidence="6 7">
    <name type="scientific">Lasiosphaeria hispida</name>
    <dbReference type="NCBI Taxonomy" id="260671"/>
    <lineage>
        <taxon>Eukaryota</taxon>
        <taxon>Fungi</taxon>
        <taxon>Dikarya</taxon>
        <taxon>Ascomycota</taxon>
        <taxon>Pezizomycotina</taxon>
        <taxon>Sordariomycetes</taxon>
        <taxon>Sordariomycetidae</taxon>
        <taxon>Sordariales</taxon>
        <taxon>Lasiosphaeriaceae</taxon>
        <taxon>Lasiosphaeria</taxon>
    </lineage>
</organism>
<dbReference type="EMBL" id="JAUIQD010000001">
    <property type="protein sequence ID" value="KAK3364073.1"/>
    <property type="molecule type" value="Genomic_DNA"/>
</dbReference>
<dbReference type="Gene3D" id="1.10.30.10">
    <property type="entry name" value="High mobility group box domain"/>
    <property type="match status" value="1"/>
</dbReference>
<dbReference type="Proteomes" id="UP001275084">
    <property type="component" value="Unassembled WGS sequence"/>
</dbReference>
<dbReference type="GO" id="GO:0000978">
    <property type="term" value="F:RNA polymerase II cis-regulatory region sequence-specific DNA binding"/>
    <property type="evidence" value="ECO:0007669"/>
    <property type="project" value="TreeGrafter"/>
</dbReference>
<comment type="caution">
    <text evidence="6">The sequence shown here is derived from an EMBL/GenBank/DDBJ whole genome shotgun (WGS) entry which is preliminary data.</text>
</comment>
<evidence type="ECO:0000256" key="3">
    <source>
        <dbReference type="PROSITE-ProRule" id="PRU00267"/>
    </source>
</evidence>
<dbReference type="GO" id="GO:0030154">
    <property type="term" value="P:cell differentiation"/>
    <property type="evidence" value="ECO:0007669"/>
    <property type="project" value="TreeGrafter"/>
</dbReference>
<evidence type="ECO:0000259" key="5">
    <source>
        <dbReference type="PROSITE" id="PS50118"/>
    </source>
</evidence>
<dbReference type="PROSITE" id="PS50118">
    <property type="entry name" value="HMG_BOX_2"/>
    <property type="match status" value="1"/>
</dbReference>
<accession>A0AAJ0HWF4</accession>
<dbReference type="PANTHER" id="PTHR10270">
    <property type="entry name" value="SOX TRANSCRIPTION FACTOR"/>
    <property type="match status" value="1"/>
</dbReference>
<evidence type="ECO:0000313" key="6">
    <source>
        <dbReference type="EMBL" id="KAK3364073.1"/>
    </source>
</evidence>
<keyword evidence="3" id="KW-0539">Nucleus</keyword>
<reference evidence="6" key="2">
    <citation type="submission" date="2023-06" db="EMBL/GenBank/DDBJ databases">
        <authorList>
            <consortium name="Lawrence Berkeley National Laboratory"/>
            <person name="Haridas S."/>
            <person name="Hensen N."/>
            <person name="Bonometti L."/>
            <person name="Westerberg I."/>
            <person name="Brannstrom I.O."/>
            <person name="Guillou S."/>
            <person name="Cros-Aarteil S."/>
            <person name="Calhoun S."/>
            <person name="Kuo A."/>
            <person name="Mondo S."/>
            <person name="Pangilinan J."/>
            <person name="Riley R."/>
            <person name="Labutti K."/>
            <person name="Andreopoulos B."/>
            <person name="Lipzen A."/>
            <person name="Chen C."/>
            <person name="Yanf M."/>
            <person name="Daum C."/>
            <person name="Ng V."/>
            <person name="Clum A."/>
            <person name="Steindorff A."/>
            <person name="Ohm R."/>
            <person name="Martin F."/>
            <person name="Silar P."/>
            <person name="Natvig D."/>
            <person name="Lalanne C."/>
            <person name="Gautier V."/>
            <person name="Ament-Velasquez S.L."/>
            <person name="Kruys A."/>
            <person name="Hutchinson M.I."/>
            <person name="Powell A.J."/>
            <person name="Barry K."/>
            <person name="Miller A.N."/>
            <person name="Grigoriev I.V."/>
            <person name="Debuchy R."/>
            <person name="Gladieux P."/>
            <person name="Thoren M.H."/>
            <person name="Johannesson H."/>
        </authorList>
    </citation>
    <scope>NUCLEOTIDE SEQUENCE</scope>
    <source>
        <strain evidence="6">CBS 955.72</strain>
    </source>
</reference>
<dbReference type="GO" id="GO:0001228">
    <property type="term" value="F:DNA-binding transcription activator activity, RNA polymerase II-specific"/>
    <property type="evidence" value="ECO:0007669"/>
    <property type="project" value="TreeGrafter"/>
</dbReference>
<dbReference type="GO" id="GO:0005634">
    <property type="term" value="C:nucleus"/>
    <property type="evidence" value="ECO:0007669"/>
    <property type="project" value="UniProtKB-UniRule"/>
</dbReference>
<dbReference type="InterPro" id="IPR050140">
    <property type="entry name" value="SRY-related_HMG-box_TF-like"/>
</dbReference>
<protein>
    <recommendedName>
        <fullName evidence="5">HMG box domain-containing protein</fullName>
    </recommendedName>
</protein>